<dbReference type="InterPro" id="IPR044976">
    <property type="entry name" value="FIPS5/FIPS3-like"/>
</dbReference>
<dbReference type="GO" id="GO:0006397">
    <property type="term" value="P:mRNA processing"/>
    <property type="evidence" value="ECO:0007669"/>
    <property type="project" value="InterPro"/>
</dbReference>
<evidence type="ECO:0000256" key="1">
    <source>
        <dbReference type="SAM" id="MobiDB-lite"/>
    </source>
</evidence>
<dbReference type="PANTHER" id="PTHR36884">
    <property type="entry name" value="FIP1[III]-LIKE PROTEIN"/>
    <property type="match status" value="1"/>
</dbReference>
<protein>
    <submittedName>
        <fullName evidence="2">Putative ovule protein</fullName>
    </submittedName>
</protein>
<organism evidence="2">
    <name type="scientific">Solanum chacoense</name>
    <name type="common">Chaco potato</name>
    <dbReference type="NCBI Taxonomy" id="4108"/>
    <lineage>
        <taxon>Eukaryota</taxon>
        <taxon>Viridiplantae</taxon>
        <taxon>Streptophyta</taxon>
        <taxon>Embryophyta</taxon>
        <taxon>Tracheophyta</taxon>
        <taxon>Spermatophyta</taxon>
        <taxon>Magnoliopsida</taxon>
        <taxon>eudicotyledons</taxon>
        <taxon>Gunneridae</taxon>
        <taxon>Pentapetalae</taxon>
        <taxon>asterids</taxon>
        <taxon>lamiids</taxon>
        <taxon>Solanales</taxon>
        <taxon>Solanaceae</taxon>
        <taxon>Solanoideae</taxon>
        <taxon>Solaneae</taxon>
        <taxon>Solanum</taxon>
    </lineage>
</organism>
<feature type="region of interest" description="Disordered" evidence="1">
    <location>
        <begin position="160"/>
        <end position="184"/>
    </location>
</feature>
<dbReference type="PANTHER" id="PTHR36884:SF4">
    <property type="entry name" value="FIP1[III]-LIKE PROTEIN"/>
    <property type="match status" value="1"/>
</dbReference>
<evidence type="ECO:0000313" key="2">
    <source>
        <dbReference type="EMBL" id="JAP21431.1"/>
    </source>
</evidence>
<sequence>MDLQSSGRCSKAGGVTSFDRYGHLDSDSYVELKPIDGTSKPHFRKTLRTRNVTTDPKENDKGRLDIFSDANQEESLDIEEGQIIEEMNEKIIKKKVTCSGKSQISEMKNFAYDKNVEGQDNNHMILEIMAKMEKRGERFKQPIALKSDTKNVSKPLVDSFAVSTEPMQPRPARKRRWAASKATV</sequence>
<dbReference type="EMBL" id="GEDG01017701">
    <property type="protein sequence ID" value="JAP21431.1"/>
    <property type="molecule type" value="Transcribed_RNA"/>
</dbReference>
<reference evidence="2" key="1">
    <citation type="submission" date="2015-12" db="EMBL/GenBank/DDBJ databases">
        <title>Gene expression during late stages of embryo sac development: a critical building block for successful pollen-pistil interactions.</title>
        <authorList>
            <person name="Liu Y."/>
            <person name="Joly V."/>
            <person name="Sabar M."/>
            <person name="Matton D.P."/>
        </authorList>
    </citation>
    <scope>NUCLEOTIDE SEQUENCE</scope>
</reference>
<accession>A0A0V0HMR5</accession>
<proteinExistence type="predicted"/>
<dbReference type="AlphaFoldDB" id="A0A0V0HMR5"/>
<name>A0A0V0HMR5_SOLCH</name>
<feature type="region of interest" description="Disordered" evidence="1">
    <location>
        <begin position="1"/>
        <end position="22"/>
    </location>
</feature>